<accession>A0A1I7Z6K3</accession>
<organism evidence="3 4">
    <name type="scientific">Steinernema glaseri</name>
    <dbReference type="NCBI Taxonomy" id="37863"/>
    <lineage>
        <taxon>Eukaryota</taxon>
        <taxon>Metazoa</taxon>
        <taxon>Ecdysozoa</taxon>
        <taxon>Nematoda</taxon>
        <taxon>Chromadorea</taxon>
        <taxon>Rhabditida</taxon>
        <taxon>Tylenchina</taxon>
        <taxon>Panagrolaimomorpha</taxon>
        <taxon>Strongyloidoidea</taxon>
        <taxon>Steinernematidae</taxon>
        <taxon>Steinernema</taxon>
    </lineage>
</organism>
<evidence type="ECO:0000313" key="3">
    <source>
        <dbReference type="Proteomes" id="UP000095287"/>
    </source>
</evidence>
<keyword evidence="2" id="KW-1133">Transmembrane helix</keyword>
<keyword evidence="2" id="KW-0472">Membrane</keyword>
<evidence type="ECO:0000256" key="1">
    <source>
        <dbReference type="SAM" id="MobiDB-lite"/>
    </source>
</evidence>
<name>A0A1I7Z6K3_9BILA</name>
<feature type="compositionally biased region" description="Basic and acidic residues" evidence="1">
    <location>
        <begin position="583"/>
        <end position="620"/>
    </location>
</feature>
<feature type="region of interest" description="Disordered" evidence="1">
    <location>
        <begin position="574"/>
        <end position="647"/>
    </location>
</feature>
<reference evidence="4" key="1">
    <citation type="submission" date="2016-11" db="UniProtKB">
        <authorList>
            <consortium name="WormBaseParasite"/>
        </authorList>
    </citation>
    <scope>IDENTIFICATION</scope>
</reference>
<evidence type="ECO:0000313" key="4">
    <source>
        <dbReference type="WBParaSite" id="L893_g23278.t1"/>
    </source>
</evidence>
<keyword evidence="2" id="KW-0812">Transmembrane</keyword>
<feature type="compositionally biased region" description="Basic and acidic residues" evidence="1">
    <location>
        <begin position="12"/>
        <end position="34"/>
    </location>
</feature>
<dbReference type="WBParaSite" id="L893_g23278.t1">
    <property type="protein sequence ID" value="L893_g23278.t1"/>
    <property type="gene ID" value="L893_g23278"/>
</dbReference>
<feature type="transmembrane region" description="Helical" evidence="2">
    <location>
        <begin position="109"/>
        <end position="130"/>
    </location>
</feature>
<feature type="transmembrane region" description="Helical" evidence="2">
    <location>
        <begin position="382"/>
        <end position="409"/>
    </location>
</feature>
<keyword evidence="3" id="KW-1185">Reference proteome</keyword>
<evidence type="ECO:0000256" key="2">
    <source>
        <dbReference type="SAM" id="Phobius"/>
    </source>
</evidence>
<feature type="compositionally biased region" description="Polar residues" evidence="1">
    <location>
        <begin position="1"/>
        <end position="11"/>
    </location>
</feature>
<proteinExistence type="predicted"/>
<dbReference type="AlphaFoldDB" id="A0A1I7Z6K3"/>
<dbReference type="Proteomes" id="UP000095287">
    <property type="component" value="Unplaced"/>
</dbReference>
<protein>
    <submittedName>
        <fullName evidence="4">CUB domain-containing protein</fullName>
    </submittedName>
</protein>
<sequence length="647" mass="71631">MRNQNVTSQQTETKHDHSKVESTDRSENEEGAKEDGSSIPAILCIVDRLIYVHLDFDGDWAVLWGARVRRGKGNVKILIDSKEDCSQSNTCSQRASGSRLSVTRLRGAMGLRLLGFVLCCTALLFCGATADKGVPCKRDLSKFDYVARACRRTIAGSLVGLDSDIAELTQYSRRYKTKGCFSPSSTCLYCVSLECKQPYKSDSFFYMLPNSLVLEIRKVAKNHLKYRFFKHEITKARRIMTAYEDLMLEKNLEGRLIDTYYINGVIAMKNVNLQVNTDSSTLTISNDGPTFTQRKFWDSQGGGYHLRYTDKNFRVESVSFQYSLVRHKNYTAYTLQTRKGLCNDFSIPEEYRVGAVQFVEPYAEAKQYVRRKRVVRKCNLGFLYAGMSAMISTIAATTLIFAMYTLAIYHRIKVHLPRKNAERALAIKKAAIATTTSSVYDADGAQKKTQYADASQISQVSQAPDVSQVSNISRAGGVSQISCAGASRLTQVSKGVSQMSQVSQVSQAPGVSQVSQVSQAPGVSQVSRAAGVSQVSRVTQQSQVSDATEAKSNMKSNMSRMASVSNMVSGLWGKKTKATKATKATEKHTKATKATEKQTKATEKQTKATEKQTKATEKQTKATKGSKKKKADLLGKKKGAFDTMEDY</sequence>
<feature type="region of interest" description="Disordered" evidence="1">
    <location>
        <begin position="1"/>
        <end position="34"/>
    </location>
</feature>